<organism evidence="1 2">
    <name type="scientific">Phlebia brevispora</name>
    <dbReference type="NCBI Taxonomy" id="194682"/>
    <lineage>
        <taxon>Eukaryota</taxon>
        <taxon>Fungi</taxon>
        <taxon>Dikarya</taxon>
        <taxon>Basidiomycota</taxon>
        <taxon>Agaricomycotina</taxon>
        <taxon>Agaricomycetes</taxon>
        <taxon>Polyporales</taxon>
        <taxon>Meruliaceae</taxon>
        <taxon>Phlebia</taxon>
    </lineage>
</organism>
<evidence type="ECO:0000313" key="1">
    <source>
        <dbReference type="EMBL" id="KAJ3533907.1"/>
    </source>
</evidence>
<accession>A0ACC1S7U5</accession>
<evidence type="ECO:0000313" key="2">
    <source>
        <dbReference type="Proteomes" id="UP001148662"/>
    </source>
</evidence>
<name>A0ACC1S7U5_9APHY</name>
<keyword evidence="2" id="KW-1185">Reference proteome</keyword>
<sequence>MFTASEARRFMQDLNYRRVVRSTPDHGRLPMKLIHRILDRHLHNDRYTIAACNLVCKTWHDQIGSVREWMEGHSRPFQQEFPLDITIHILEHLSDDKLSLKRCSLVSRAWEPCARYQLFHTVRVDCNTFARMRNEVDGQRNTGSIHDALLAVLDASPSIRQSIQRLYMHGSVAARDWDFYRNVYTTATISVDALKRMLSHLQHLSVLHLSGVNIQSHGPYGSDAIPPDLADLSTRLSPHLREIALHDVLYNGVEEPRVEDGVGLIHPSATKNSAWSLHAALASSPKAHALTQVSTTWLRSSWNDHRQLDAFLNDIGTNLRDLRVMLPTFIHQPVGQEDMAPSDSVIRANLPSISPCTQLTSFSIGIQSAPLAWRYAAAFLCALPASVSELASRAASPRKPDTRGGCRGLTIEQPSAIYVPYLSPGEYLPGT</sequence>
<reference evidence="1" key="1">
    <citation type="submission" date="2022-07" db="EMBL/GenBank/DDBJ databases">
        <title>Genome Sequence of Phlebia brevispora.</title>
        <authorList>
            <person name="Buettner E."/>
        </authorList>
    </citation>
    <scope>NUCLEOTIDE SEQUENCE</scope>
    <source>
        <strain evidence="1">MPL23</strain>
    </source>
</reference>
<dbReference type="EMBL" id="JANHOG010001640">
    <property type="protein sequence ID" value="KAJ3533907.1"/>
    <property type="molecule type" value="Genomic_DNA"/>
</dbReference>
<protein>
    <submittedName>
        <fullName evidence="1">Uncharacterized protein</fullName>
    </submittedName>
</protein>
<proteinExistence type="predicted"/>
<dbReference type="Proteomes" id="UP001148662">
    <property type="component" value="Unassembled WGS sequence"/>
</dbReference>
<gene>
    <name evidence="1" type="ORF">NM688_g7215</name>
</gene>
<comment type="caution">
    <text evidence="1">The sequence shown here is derived from an EMBL/GenBank/DDBJ whole genome shotgun (WGS) entry which is preliminary data.</text>
</comment>